<evidence type="ECO:0000256" key="9">
    <source>
        <dbReference type="ARBA" id="ARBA00023157"/>
    </source>
</evidence>
<evidence type="ECO:0000259" key="17">
    <source>
        <dbReference type="PROSITE" id="PS50262"/>
    </source>
</evidence>
<dbReference type="GO" id="GO:0005886">
    <property type="term" value="C:plasma membrane"/>
    <property type="evidence" value="ECO:0007669"/>
    <property type="project" value="UniProtKB-SubCell"/>
</dbReference>
<dbReference type="PANTHER" id="PTHR24248">
    <property type="entry name" value="ADRENERGIC RECEPTOR-RELATED G-PROTEIN COUPLED RECEPTOR"/>
    <property type="match status" value="1"/>
</dbReference>
<organism evidence="18 19">
    <name type="scientific">Conger conger</name>
    <name type="common">Conger eel</name>
    <name type="synonym">Muraena conger</name>
    <dbReference type="NCBI Taxonomy" id="82655"/>
    <lineage>
        <taxon>Eukaryota</taxon>
        <taxon>Metazoa</taxon>
        <taxon>Chordata</taxon>
        <taxon>Craniata</taxon>
        <taxon>Vertebrata</taxon>
        <taxon>Euteleostomi</taxon>
        <taxon>Actinopterygii</taxon>
        <taxon>Neopterygii</taxon>
        <taxon>Teleostei</taxon>
        <taxon>Anguilliformes</taxon>
        <taxon>Congridae</taxon>
        <taxon>Conger</taxon>
    </lineage>
</organism>
<evidence type="ECO:0000256" key="3">
    <source>
        <dbReference type="ARBA" id="ARBA00022475"/>
    </source>
</evidence>
<feature type="transmembrane region" description="Helical" evidence="16">
    <location>
        <begin position="132"/>
        <end position="153"/>
    </location>
</feature>
<dbReference type="EMBL" id="JAFJMO010000003">
    <property type="protein sequence ID" value="KAJ8282951.1"/>
    <property type="molecule type" value="Genomic_DNA"/>
</dbReference>
<evidence type="ECO:0000313" key="18">
    <source>
        <dbReference type="EMBL" id="KAJ8282951.1"/>
    </source>
</evidence>
<sequence length="411" mass="44882">MFFRAGRRLEEGGCDGDHWVVAVFLKADYTLPIDGVELRCSGVPGEGDMASDTVLKVLLGIALGLIILMTVVGNVVVCLAVGASRRLRCVTNCFIVSLAVADLLLGLLVLPLSAMLELMGGRWPLGATFCNIYVSLDVMLCTASILNLFAISVDRYVAVTVPLRYPGLVTPARVAVAMAFIWAVSLLLSFLPIQLGWNTPDLEVQNRRGRNQSRCLLELNRGYALFDALATFYLPLLVMCGTYYRIFRIARGQARRINSRPSSLSLAASVREHKATATLAAVLGAFIVCWVPYFTYFTYIGWHEGDGYSPTTFSVVLWLGYANSTLNPILYAALNRDFRSAYGRLLCRRVCPAPLSHLSVPSPGDFVLLCAHTNGCRERPTIEAGQMLQERNTNGSAIAGQAHQTDPCLSS</sequence>
<feature type="domain" description="G-protein coupled receptors family 1 profile" evidence="17">
    <location>
        <begin position="73"/>
        <end position="331"/>
    </location>
</feature>
<dbReference type="PRINTS" id="PR00237">
    <property type="entry name" value="GPCRRHODOPSN"/>
</dbReference>
<evidence type="ECO:0000256" key="12">
    <source>
        <dbReference type="ARBA" id="ARBA00023224"/>
    </source>
</evidence>
<keyword evidence="9" id="KW-1015">Disulfide bond</keyword>
<gene>
    <name evidence="18" type="ORF">COCON_G00054700</name>
</gene>
<dbReference type="InterPro" id="IPR000929">
    <property type="entry name" value="Dopamine_rcpt"/>
</dbReference>
<dbReference type="PROSITE" id="PS50262">
    <property type="entry name" value="G_PROTEIN_RECEP_F1_2"/>
    <property type="match status" value="1"/>
</dbReference>
<evidence type="ECO:0000256" key="14">
    <source>
        <dbReference type="ARBA" id="ARBA00031105"/>
    </source>
</evidence>
<name>A0A9Q1DW64_CONCO</name>
<dbReference type="Gene3D" id="1.20.1070.10">
    <property type="entry name" value="Rhodopsin 7-helix transmembrane proteins"/>
    <property type="match status" value="1"/>
</dbReference>
<feature type="transmembrane region" description="Helical" evidence="16">
    <location>
        <begin position="315"/>
        <end position="334"/>
    </location>
</feature>
<accession>A0A9Q1DW64</accession>
<dbReference type="GO" id="GO:0043410">
    <property type="term" value="P:positive regulation of MAPK cascade"/>
    <property type="evidence" value="ECO:0007669"/>
    <property type="project" value="TreeGrafter"/>
</dbReference>
<protein>
    <recommendedName>
        <fullName evidence="2">Histamine H2 receptor</fullName>
    </recommendedName>
    <alternativeName>
        <fullName evidence="14">Gastric receptor I</fullName>
    </alternativeName>
</protein>
<dbReference type="PRINTS" id="PR00242">
    <property type="entry name" value="DOPAMINER"/>
</dbReference>
<dbReference type="SUPFAM" id="SSF81321">
    <property type="entry name" value="Family A G protein-coupled receptor-like"/>
    <property type="match status" value="1"/>
</dbReference>
<evidence type="ECO:0000256" key="13">
    <source>
        <dbReference type="ARBA" id="ARBA00023288"/>
    </source>
</evidence>
<keyword evidence="5 16" id="KW-1133">Transmembrane helix</keyword>
<reference evidence="18" key="1">
    <citation type="journal article" date="2023" name="Science">
        <title>Genome structures resolve the early diversification of teleost fishes.</title>
        <authorList>
            <person name="Parey E."/>
            <person name="Louis A."/>
            <person name="Montfort J."/>
            <person name="Bouchez O."/>
            <person name="Roques C."/>
            <person name="Iampietro C."/>
            <person name="Lluch J."/>
            <person name="Castinel A."/>
            <person name="Donnadieu C."/>
            <person name="Desvignes T."/>
            <person name="Floi Bucao C."/>
            <person name="Jouanno E."/>
            <person name="Wen M."/>
            <person name="Mejri S."/>
            <person name="Dirks R."/>
            <person name="Jansen H."/>
            <person name="Henkel C."/>
            <person name="Chen W.J."/>
            <person name="Zahm M."/>
            <person name="Cabau C."/>
            <person name="Klopp C."/>
            <person name="Thompson A.W."/>
            <person name="Robinson-Rechavi M."/>
            <person name="Braasch I."/>
            <person name="Lecointre G."/>
            <person name="Bobe J."/>
            <person name="Postlethwait J.H."/>
            <person name="Berthelot C."/>
            <person name="Roest Crollius H."/>
            <person name="Guiguen Y."/>
        </authorList>
    </citation>
    <scope>NUCLEOTIDE SEQUENCE</scope>
    <source>
        <strain evidence="18">Concon-B</strain>
    </source>
</reference>
<feature type="transmembrane region" description="Helical" evidence="16">
    <location>
        <begin position="223"/>
        <end position="246"/>
    </location>
</feature>
<feature type="transmembrane region" description="Helical" evidence="16">
    <location>
        <begin position="57"/>
        <end position="81"/>
    </location>
</feature>
<evidence type="ECO:0000256" key="1">
    <source>
        <dbReference type="ARBA" id="ARBA00004651"/>
    </source>
</evidence>
<comment type="similarity">
    <text evidence="15">Belongs to the G-protein coupled receptor 1 family.</text>
</comment>
<keyword evidence="6 15" id="KW-0297">G-protein coupled receptor</keyword>
<evidence type="ECO:0000256" key="2">
    <source>
        <dbReference type="ARBA" id="ARBA00014565"/>
    </source>
</evidence>
<dbReference type="AlphaFoldDB" id="A0A9Q1DW64"/>
<dbReference type="OrthoDB" id="5951059at2759"/>
<evidence type="ECO:0000256" key="6">
    <source>
        <dbReference type="ARBA" id="ARBA00023040"/>
    </source>
</evidence>
<keyword evidence="7 16" id="KW-0472">Membrane</keyword>
<keyword evidence="10 15" id="KW-0675">Receptor</keyword>
<keyword evidence="3" id="KW-1003">Cell membrane</keyword>
<evidence type="ECO:0000313" key="19">
    <source>
        <dbReference type="Proteomes" id="UP001152803"/>
    </source>
</evidence>
<feature type="transmembrane region" description="Helical" evidence="16">
    <location>
        <begin position="93"/>
        <end position="112"/>
    </location>
</feature>
<dbReference type="PROSITE" id="PS00237">
    <property type="entry name" value="G_PROTEIN_RECEP_F1_1"/>
    <property type="match status" value="1"/>
</dbReference>
<keyword evidence="4 15" id="KW-0812">Transmembrane</keyword>
<evidence type="ECO:0000256" key="7">
    <source>
        <dbReference type="ARBA" id="ARBA00023136"/>
    </source>
</evidence>
<dbReference type="GO" id="GO:0004930">
    <property type="term" value="F:G protein-coupled receptor activity"/>
    <property type="evidence" value="ECO:0007669"/>
    <property type="project" value="UniProtKB-KW"/>
</dbReference>
<keyword evidence="19" id="KW-1185">Reference proteome</keyword>
<evidence type="ECO:0000256" key="8">
    <source>
        <dbReference type="ARBA" id="ARBA00023139"/>
    </source>
</evidence>
<evidence type="ECO:0000256" key="11">
    <source>
        <dbReference type="ARBA" id="ARBA00023180"/>
    </source>
</evidence>
<keyword evidence="13" id="KW-0449">Lipoprotein</keyword>
<evidence type="ECO:0000256" key="15">
    <source>
        <dbReference type="RuleBase" id="RU000688"/>
    </source>
</evidence>
<keyword evidence="12 15" id="KW-0807">Transducer</keyword>
<evidence type="ECO:0000256" key="4">
    <source>
        <dbReference type="ARBA" id="ARBA00022692"/>
    </source>
</evidence>
<feature type="transmembrane region" description="Helical" evidence="16">
    <location>
        <begin position="275"/>
        <end position="295"/>
    </location>
</feature>
<evidence type="ECO:0000256" key="5">
    <source>
        <dbReference type="ARBA" id="ARBA00022989"/>
    </source>
</evidence>
<dbReference type="FunFam" id="1.20.1070.10:FF:000121">
    <property type="entry name" value="Histamine H2 receptor"/>
    <property type="match status" value="1"/>
</dbReference>
<dbReference type="GO" id="GO:0071880">
    <property type="term" value="P:adenylate cyclase-activating adrenergic receptor signaling pathway"/>
    <property type="evidence" value="ECO:0007669"/>
    <property type="project" value="TreeGrafter"/>
</dbReference>
<dbReference type="PANTHER" id="PTHR24248:SF163">
    <property type="entry name" value="HISTAMINE H2 RECEPTOR-LIKE"/>
    <property type="match status" value="1"/>
</dbReference>
<evidence type="ECO:0000256" key="10">
    <source>
        <dbReference type="ARBA" id="ARBA00023170"/>
    </source>
</evidence>
<proteinExistence type="inferred from homology"/>
<comment type="subcellular location">
    <subcellularLocation>
        <location evidence="1">Cell membrane</location>
        <topology evidence="1">Multi-pass membrane protein</topology>
    </subcellularLocation>
</comment>
<evidence type="ECO:0000256" key="16">
    <source>
        <dbReference type="SAM" id="Phobius"/>
    </source>
</evidence>
<keyword evidence="11" id="KW-0325">Glycoprotein</keyword>
<comment type="caution">
    <text evidence="18">The sequence shown here is derived from an EMBL/GenBank/DDBJ whole genome shotgun (WGS) entry which is preliminary data.</text>
</comment>
<dbReference type="InterPro" id="IPR017452">
    <property type="entry name" value="GPCR_Rhodpsn_7TM"/>
</dbReference>
<dbReference type="SMART" id="SM01381">
    <property type="entry name" value="7TM_GPCR_Srsx"/>
    <property type="match status" value="1"/>
</dbReference>
<dbReference type="Proteomes" id="UP001152803">
    <property type="component" value="Unassembled WGS sequence"/>
</dbReference>
<dbReference type="Pfam" id="PF00001">
    <property type="entry name" value="7tm_1"/>
    <property type="match status" value="1"/>
</dbReference>
<dbReference type="InterPro" id="IPR000276">
    <property type="entry name" value="GPCR_Rhodpsn"/>
</dbReference>
<keyword evidence="8" id="KW-0564">Palmitate</keyword>
<feature type="transmembrane region" description="Helical" evidence="16">
    <location>
        <begin position="174"/>
        <end position="193"/>
    </location>
</feature>